<keyword evidence="1" id="KW-0472">Membrane</keyword>
<feature type="transmembrane region" description="Helical" evidence="1">
    <location>
        <begin position="147"/>
        <end position="169"/>
    </location>
</feature>
<dbReference type="Pfam" id="PF06181">
    <property type="entry name" value="Urate_ox_N"/>
    <property type="match status" value="1"/>
</dbReference>
<proteinExistence type="predicted"/>
<dbReference type="GO" id="GO:0020037">
    <property type="term" value="F:heme binding"/>
    <property type="evidence" value="ECO:0007669"/>
    <property type="project" value="InterPro"/>
</dbReference>
<dbReference type="EMBL" id="JAJVKT010000006">
    <property type="protein sequence ID" value="MCE7508240.1"/>
    <property type="molecule type" value="Genomic_DNA"/>
</dbReference>
<reference evidence="3" key="1">
    <citation type="submission" date="2022-01" db="EMBL/GenBank/DDBJ databases">
        <authorList>
            <person name="Karlyshev A.V."/>
            <person name="Jaspars M."/>
        </authorList>
    </citation>
    <scope>NUCLEOTIDE SEQUENCE</scope>
    <source>
        <strain evidence="3">AGSA3-2</strain>
    </source>
</reference>
<feature type="transmembrane region" description="Helical" evidence="1">
    <location>
        <begin position="280"/>
        <end position="297"/>
    </location>
</feature>
<feature type="transmembrane region" description="Helical" evidence="1">
    <location>
        <begin position="115"/>
        <end position="135"/>
    </location>
</feature>
<dbReference type="KEGG" id="axe:P40_19045"/>
<feature type="transmembrane region" description="Helical" evidence="1">
    <location>
        <begin position="249"/>
        <end position="268"/>
    </location>
</feature>
<sequence length="404" mass="44584">MEAHWYEWANLLIRWLHITVGIAWIGASFYFNWLENHLQREGQKPPGVAGTLWAIHGGGFYYLQKYQVAPEQLPERLHWFKWEAYYTWMSGFLLLFVVYYLNAGTNLIDPSVAELSPLTASLIGIGVLILSWLVYDGLCRSPLGRRPALLAAVGFILLVALAWGLSQIFSGRGAYIHVGAAIGTCMVANVFFVIIPGQRAMVDAMTAGREPDAARGLAGAQRSRHNNYLTLPVLFIMISNHFPGTYGSHWNWLILATLMAASMVIRHYFNIRHLPRPAKIALPLAGAAGLVVLIVLTKPSGPAPVDANQPPVPFSQVQSIVQERCAGCHAARPDFAGFATPPKGVRLDTPAQIRAHKTQIGQLAVTTSVMPPGNITRITDDERALLARWLQQSAEHNSENRPTE</sequence>
<gene>
    <name evidence="3" type="ORF">LZG35_06285</name>
</gene>
<evidence type="ECO:0000256" key="1">
    <source>
        <dbReference type="SAM" id="Phobius"/>
    </source>
</evidence>
<keyword evidence="4" id="KW-1185">Reference proteome</keyword>
<evidence type="ECO:0000313" key="3">
    <source>
        <dbReference type="EMBL" id="MCE7508240.1"/>
    </source>
</evidence>
<dbReference type="SUPFAM" id="SSF46626">
    <property type="entry name" value="Cytochrome c"/>
    <property type="match status" value="1"/>
</dbReference>
<evidence type="ECO:0000313" key="4">
    <source>
        <dbReference type="Proteomes" id="UP001107961"/>
    </source>
</evidence>
<comment type="caution">
    <text evidence="3">The sequence shown here is derived from an EMBL/GenBank/DDBJ whole genome shotgun (WGS) entry which is preliminary data.</text>
</comment>
<accession>A0A9Q3W404</accession>
<dbReference type="Proteomes" id="UP001107961">
    <property type="component" value="Unassembled WGS sequence"/>
</dbReference>
<feature type="transmembrane region" description="Helical" evidence="1">
    <location>
        <begin position="84"/>
        <end position="103"/>
    </location>
</feature>
<dbReference type="InterPro" id="IPR010389">
    <property type="entry name" value="Urate_ox_N"/>
</dbReference>
<feature type="transmembrane region" description="Helical" evidence="1">
    <location>
        <begin position="12"/>
        <end position="33"/>
    </location>
</feature>
<feature type="domain" description="Urate oxidase N-terminal" evidence="2">
    <location>
        <begin position="4"/>
        <end position="296"/>
    </location>
</feature>
<evidence type="ECO:0000259" key="2">
    <source>
        <dbReference type="Pfam" id="PF06181"/>
    </source>
</evidence>
<keyword evidence="1" id="KW-0812">Transmembrane</keyword>
<organism evidence="3 4">
    <name type="scientific">Alloalcanivorax xenomutans</name>
    <dbReference type="NCBI Taxonomy" id="1094342"/>
    <lineage>
        <taxon>Bacteria</taxon>
        <taxon>Pseudomonadati</taxon>
        <taxon>Pseudomonadota</taxon>
        <taxon>Gammaproteobacteria</taxon>
        <taxon>Oceanospirillales</taxon>
        <taxon>Alcanivoracaceae</taxon>
        <taxon>Alloalcanivorax</taxon>
    </lineage>
</organism>
<dbReference type="RefSeq" id="WP_080531609.1">
    <property type="nucleotide sequence ID" value="NZ_CP012331.1"/>
</dbReference>
<name>A0A9Q3W404_9GAMM</name>
<dbReference type="InterPro" id="IPR036909">
    <property type="entry name" value="Cyt_c-like_dom_sf"/>
</dbReference>
<dbReference type="GO" id="GO:0009055">
    <property type="term" value="F:electron transfer activity"/>
    <property type="evidence" value="ECO:0007669"/>
    <property type="project" value="InterPro"/>
</dbReference>
<keyword evidence="1" id="KW-1133">Transmembrane helix</keyword>
<dbReference type="AlphaFoldDB" id="A0A9Q3W404"/>
<protein>
    <submittedName>
        <fullName evidence="3">Urate hydroxylase PuuD</fullName>
    </submittedName>
</protein>
<feature type="transmembrane region" description="Helical" evidence="1">
    <location>
        <begin position="175"/>
        <end position="195"/>
    </location>
</feature>